<evidence type="ECO:0000313" key="1">
    <source>
        <dbReference type="EMBL" id="MPM22311.1"/>
    </source>
</evidence>
<protein>
    <submittedName>
        <fullName evidence="1">Uncharacterized protein</fullName>
    </submittedName>
</protein>
<comment type="caution">
    <text evidence="1">The sequence shown here is derived from an EMBL/GenBank/DDBJ whole genome shotgun (WGS) entry which is preliminary data.</text>
</comment>
<dbReference type="AlphaFoldDB" id="A0A644Y310"/>
<sequence>MPLLWQWFRSALISSNSETLSQGANNQLQRFLISACPAGSLVHRVGSTSNMRLTTSMPSSRLASARTSFSSEPSSATALPTFSSMVVRSAAKASIKAFTPSTSRSSVTFSMLIPSSFKASIWVFASGNPFSIVSSALPCSAKAVRVCGGTVFTESGPISSST</sequence>
<dbReference type="EMBL" id="VSSQ01003780">
    <property type="protein sequence ID" value="MPM22311.1"/>
    <property type="molecule type" value="Genomic_DNA"/>
</dbReference>
<gene>
    <name evidence="1" type="ORF">SDC9_68763</name>
</gene>
<accession>A0A644Y310</accession>
<proteinExistence type="predicted"/>
<organism evidence="1">
    <name type="scientific">bioreactor metagenome</name>
    <dbReference type="NCBI Taxonomy" id="1076179"/>
    <lineage>
        <taxon>unclassified sequences</taxon>
        <taxon>metagenomes</taxon>
        <taxon>ecological metagenomes</taxon>
    </lineage>
</organism>
<reference evidence="1" key="1">
    <citation type="submission" date="2019-08" db="EMBL/GenBank/DDBJ databases">
        <authorList>
            <person name="Kucharzyk K."/>
            <person name="Murdoch R.W."/>
            <person name="Higgins S."/>
            <person name="Loffler F."/>
        </authorList>
    </citation>
    <scope>NUCLEOTIDE SEQUENCE</scope>
</reference>
<name>A0A644Y310_9ZZZZ</name>